<protein>
    <recommendedName>
        <fullName evidence="3">Fumarylacetoacetase-like C-terminal domain-containing protein</fullName>
    </recommendedName>
</protein>
<keyword evidence="5" id="KW-1185">Reference proteome</keyword>
<dbReference type="PANTHER" id="PTHR11820:SF7">
    <property type="entry name" value="ACYLPYRUVASE FAHD1, MITOCHONDRIAL"/>
    <property type="match status" value="1"/>
</dbReference>
<comment type="similarity">
    <text evidence="1">Belongs to the FAH family.</text>
</comment>
<dbReference type="STRING" id="569365.A0A0D2CST5"/>
<keyword evidence="2" id="KW-0479">Metal-binding</keyword>
<dbReference type="HOGENOM" id="CLU_028458_2_1_1"/>
<dbReference type="OrthoDB" id="411064at2759"/>
<proteinExistence type="inferred from homology"/>
<dbReference type="VEuPathDB" id="FungiDB:PV07_01031"/>
<sequence length="311" mass="33270">MLRNMAVNVPWKRLVRFVPRSDPSQVLIGQPQDDDVDVGIAVRRGLDVAVDVFSGSSVLSPGRQTGTSAIIDRVLSPLAMSEVGTIRCIGLNYKQHAAEVNMALPTVPTVFMKPSTSLGDPWPAPTVLPKLTQHDDSGDYEAELGVVIGAAAKNVAEADALAHVLGYTACNDVSSRAAQFAQSQWCFSKGFDGACPIGPTLVSPALIPDPARLHLRGRLKKKDQHGDGNDVPPLRLLQDCGTDDLIFSIPQLISFLSQGTTLLPGTLIITGTPAGVGIVRKPKVTVKHGDEFHVEIRPYIGTLVNVFENET</sequence>
<dbReference type="Pfam" id="PF01557">
    <property type="entry name" value="FAA_hydrolase"/>
    <property type="match status" value="1"/>
</dbReference>
<evidence type="ECO:0000313" key="4">
    <source>
        <dbReference type="EMBL" id="KIW34238.1"/>
    </source>
</evidence>
<dbReference type="Gene3D" id="3.90.850.10">
    <property type="entry name" value="Fumarylacetoacetase-like, C-terminal domain"/>
    <property type="match status" value="1"/>
</dbReference>
<dbReference type="GeneID" id="27340225"/>
<dbReference type="GO" id="GO:0050163">
    <property type="term" value="F:oxaloacetate tautomerase activity"/>
    <property type="evidence" value="ECO:0007669"/>
    <property type="project" value="UniProtKB-ARBA"/>
</dbReference>
<organism evidence="4 5">
    <name type="scientific">Cladophialophora immunda</name>
    <dbReference type="NCBI Taxonomy" id="569365"/>
    <lineage>
        <taxon>Eukaryota</taxon>
        <taxon>Fungi</taxon>
        <taxon>Dikarya</taxon>
        <taxon>Ascomycota</taxon>
        <taxon>Pezizomycotina</taxon>
        <taxon>Eurotiomycetes</taxon>
        <taxon>Chaetothyriomycetidae</taxon>
        <taxon>Chaetothyriales</taxon>
        <taxon>Herpotrichiellaceae</taxon>
        <taxon>Cladophialophora</taxon>
    </lineage>
</organism>
<dbReference type="InterPro" id="IPR036663">
    <property type="entry name" value="Fumarylacetoacetase_C_sf"/>
</dbReference>
<name>A0A0D2CST5_9EURO</name>
<dbReference type="FunFam" id="3.90.850.10:FF:000002">
    <property type="entry name" value="2-hydroxyhepta-2,4-diene-1,7-dioate isomerase"/>
    <property type="match status" value="1"/>
</dbReference>
<evidence type="ECO:0000259" key="3">
    <source>
        <dbReference type="Pfam" id="PF01557"/>
    </source>
</evidence>
<dbReference type="GO" id="GO:0018773">
    <property type="term" value="F:acetylpyruvate hydrolase activity"/>
    <property type="evidence" value="ECO:0007669"/>
    <property type="project" value="TreeGrafter"/>
</dbReference>
<gene>
    <name evidence="4" type="ORF">PV07_01031</name>
</gene>
<dbReference type="AlphaFoldDB" id="A0A0D2CST5"/>
<dbReference type="RefSeq" id="XP_016254454.1">
    <property type="nucleotide sequence ID" value="XM_016387526.1"/>
</dbReference>
<dbReference type="Proteomes" id="UP000054466">
    <property type="component" value="Unassembled WGS sequence"/>
</dbReference>
<dbReference type="EMBL" id="KN847040">
    <property type="protein sequence ID" value="KIW34238.1"/>
    <property type="molecule type" value="Genomic_DNA"/>
</dbReference>
<dbReference type="SUPFAM" id="SSF56529">
    <property type="entry name" value="FAH"/>
    <property type="match status" value="1"/>
</dbReference>
<dbReference type="GO" id="GO:0006107">
    <property type="term" value="P:oxaloacetate metabolic process"/>
    <property type="evidence" value="ECO:0007669"/>
    <property type="project" value="UniProtKB-ARBA"/>
</dbReference>
<dbReference type="PANTHER" id="PTHR11820">
    <property type="entry name" value="ACYLPYRUVASE"/>
    <property type="match status" value="1"/>
</dbReference>
<dbReference type="InterPro" id="IPR011234">
    <property type="entry name" value="Fumarylacetoacetase-like_C"/>
</dbReference>
<evidence type="ECO:0000256" key="2">
    <source>
        <dbReference type="ARBA" id="ARBA00022723"/>
    </source>
</evidence>
<reference evidence="4 5" key="1">
    <citation type="submission" date="2015-01" db="EMBL/GenBank/DDBJ databases">
        <title>The Genome Sequence of Cladophialophora immunda CBS83496.</title>
        <authorList>
            <consortium name="The Broad Institute Genomics Platform"/>
            <person name="Cuomo C."/>
            <person name="de Hoog S."/>
            <person name="Gorbushina A."/>
            <person name="Stielow B."/>
            <person name="Teixiera M."/>
            <person name="Abouelleil A."/>
            <person name="Chapman S.B."/>
            <person name="Priest M."/>
            <person name="Young S.K."/>
            <person name="Wortman J."/>
            <person name="Nusbaum C."/>
            <person name="Birren B."/>
        </authorList>
    </citation>
    <scope>NUCLEOTIDE SEQUENCE [LARGE SCALE GENOMIC DNA]</scope>
    <source>
        <strain evidence="4 5">CBS 83496</strain>
    </source>
</reference>
<feature type="domain" description="Fumarylacetoacetase-like C-terminal" evidence="3">
    <location>
        <begin position="85"/>
        <end position="306"/>
    </location>
</feature>
<dbReference type="GO" id="GO:0046872">
    <property type="term" value="F:metal ion binding"/>
    <property type="evidence" value="ECO:0007669"/>
    <property type="project" value="UniProtKB-KW"/>
</dbReference>
<evidence type="ECO:0000256" key="1">
    <source>
        <dbReference type="ARBA" id="ARBA00010211"/>
    </source>
</evidence>
<accession>A0A0D2CST5</accession>
<evidence type="ECO:0000313" key="5">
    <source>
        <dbReference type="Proteomes" id="UP000054466"/>
    </source>
</evidence>